<dbReference type="EMBL" id="MEWA01000033">
    <property type="protein sequence ID" value="OGC68727.1"/>
    <property type="molecule type" value="Genomic_DNA"/>
</dbReference>
<feature type="transmembrane region" description="Helical" evidence="1">
    <location>
        <begin position="67"/>
        <end position="83"/>
    </location>
</feature>
<accession>A0A1F4WH24</accession>
<dbReference type="GO" id="GO:0004190">
    <property type="term" value="F:aspartic-type endopeptidase activity"/>
    <property type="evidence" value="ECO:0007669"/>
    <property type="project" value="InterPro"/>
</dbReference>
<name>A0A1F4WH24_UNCKA</name>
<dbReference type="GO" id="GO:0006508">
    <property type="term" value="P:proteolysis"/>
    <property type="evidence" value="ECO:0007669"/>
    <property type="project" value="InterPro"/>
</dbReference>
<dbReference type="Proteomes" id="UP000179113">
    <property type="component" value="Unassembled WGS sequence"/>
</dbReference>
<evidence type="ECO:0000313" key="2">
    <source>
        <dbReference type="EMBL" id="OGC68727.1"/>
    </source>
</evidence>
<sequence>MNKSEFMWVVVGTVFGLDRLTKLWAVATDLPYVLHYASELRAYLMITVLLFSTWLFITALRAPRNFLINYFSLSFALSLGAVASHTVEVLVIGAVVDFIQINIASWVIIHTNIADLAIFAATIISIISCGVAMKEHKQYA</sequence>
<evidence type="ECO:0000313" key="3">
    <source>
        <dbReference type="Proteomes" id="UP000179113"/>
    </source>
</evidence>
<evidence type="ECO:0000256" key="1">
    <source>
        <dbReference type="SAM" id="Phobius"/>
    </source>
</evidence>
<feature type="transmembrane region" description="Helical" evidence="1">
    <location>
        <begin position="41"/>
        <end position="60"/>
    </location>
</feature>
<dbReference type="AlphaFoldDB" id="A0A1F4WH24"/>
<dbReference type="InterPro" id="IPR001872">
    <property type="entry name" value="Peptidase_A8"/>
</dbReference>
<feature type="transmembrane region" description="Helical" evidence="1">
    <location>
        <begin position="116"/>
        <end position="133"/>
    </location>
</feature>
<organism evidence="2 3">
    <name type="scientific">candidate division WWE3 bacterium RIFOXYC1_FULL_39_7</name>
    <dbReference type="NCBI Taxonomy" id="1802643"/>
    <lineage>
        <taxon>Bacteria</taxon>
        <taxon>Katanobacteria</taxon>
    </lineage>
</organism>
<protein>
    <recommendedName>
        <fullName evidence="4">Signal peptidase II</fullName>
    </recommendedName>
</protein>
<gene>
    <name evidence="2" type="ORF">A2415_02125</name>
</gene>
<reference evidence="2 3" key="1">
    <citation type="journal article" date="2016" name="Nat. Commun.">
        <title>Thousands of microbial genomes shed light on interconnected biogeochemical processes in an aquifer system.</title>
        <authorList>
            <person name="Anantharaman K."/>
            <person name="Brown C.T."/>
            <person name="Hug L.A."/>
            <person name="Sharon I."/>
            <person name="Castelle C.J."/>
            <person name="Probst A.J."/>
            <person name="Thomas B.C."/>
            <person name="Singh A."/>
            <person name="Wilkins M.J."/>
            <person name="Karaoz U."/>
            <person name="Brodie E.L."/>
            <person name="Williams K.H."/>
            <person name="Hubbard S.S."/>
            <person name="Banfield J.F."/>
        </authorList>
    </citation>
    <scope>NUCLEOTIDE SEQUENCE [LARGE SCALE GENOMIC DNA]</scope>
</reference>
<dbReference type="Pfam" id="PF01252">
    <property type="entry name" value="Peptidase_A8"/>
    <property type="match status" value="1"/>
</dbReference>
<dbReference type="GO" id="GO:0016020">
    <property type="term" value="C:membrane"/>
    <property type="evidence" value="ECO:0007669"/>
    <property type="project" value="InterPro"/>
</dbReference>
<comment type="caution">
    <text evidence="2">The sequence shown here is derived from an EMBL/GenBank/DDBJ whole genome shotgun (WGS) entry which is preliminary data.</text>
</comment>
<proteinExistence type="predicted"/>
<keyword evidence="1" id="KW-0472">Membrane</keyword>
<evidence type="ECO:0008006" key="4">
    <source>
        <dbReference type="Google" id="ProtNLM"/>
    </source>
</evidence>
<keyword evidence="1" id="KW-0812">Transmembrane</keyword>
<keyword evidence="1" id="KW-1133">Transmembrane helix</keyword>